<dbReference type="InterPro" id="IPR044600">
    <property type="entry name" value="ATL1/ATL16-like"/>
</dbReference>
<keyword evidence="8 14" id="KW-0863">Zinc-finger</keyword>
<keyword evidence="12 16" id="KW-0472">Membrane</keyword>
<dbReference type="InterPro" id="IPR001841">
    <property type="entry name" value="Znf_RING"/>
</dbReference>
<evidence type="ECO:0000256" key="6">
    <source>
        <dbReference type="ARBA" id="ARBA00022692"/>
    </source>
</evidence>
<proteinExistence type="inferred from homology"/>
<gene>
    <name evidence="18" type="ORF">LIER_16040</name>
</gene>
<evidence type="ECO:0000256" key="15">
    <source>
        <dbReference type="SAM" id="MobiDB-lite"/>
    </source>
</evidence>
<keyword evidence="9" id="KW-0833">Ubl conjugation pathway</keyword>
<keyword evidence="11 16" id="KW-1133">Transmembrane helix</keyword>
<dbReference type="PANTHER" id="PTHR46913:SF1">
    <property type="entry name" value="RING-H2 FINGER PROTEIN ATL16"/>
    <property type="match status" value="1"/>
</dbReference>
<dbReference type="InterPro" id="IPR013083">
    <property type="entry name" value="Znf_RING/FYVE/PHD"/>
</dbReference>
<dbReference type="EC" id="2.3.2.27" evidence="4"/>
<comment type="similarity">
    <text evidence="13">Belongs to the RING-type zinc finger family. ATL subfamily.</text>
</comment>
<evidence type="ECO:0000256" key="4">
    <source>
        <dbReference type="ARBA" id="ARBA00012483"/>
    </source>
</evidence>
<accession>A0AAV3Q6R7</accession>
<evidence type="ECO:0000256" key="14">
    <source>
        <dbReference type="PROSITE-ProRule" id="PRU00175"/>
    </source>
</evidence>
<dbReference type="FunFam" id="3.30.40.10:FF:000187">
    <property type="entry name" value="E3 ubiquitin-protein ligase ATL6"/>
    <property type="match status" value="1"/>
</dbReference>
<evidence type="ECO:0000256" key="5">
    <source>
        <dbReference type="ARBA" id="ARBA00022679"/>
    </source>
</evidence>
<evidence type="ECO:0000256" key="8">
    <source>
        <dbReference type="ARBA" id="ARBA00022771"/>
    </source>
</evidence>
<protein>
    <recommendedName>
        <fullName evidence="4">RING-type E3 ubiquitin transferase</fullName>
        <ecNumber evidence="4">2.3.2.27</ecNumber>
    </recommendedName>
</protein>
<keyword evidence="19" id="KW-1185">Reference proteome</keyword>
<evidence type="ECO:0000313" key="18">
    <source>
        <dbReference type="EMBL" id="GAA0159210.1"/>
    </source>
</evidence>
<dbReference type="SMART" id="SM00184">
    <property type="entry name" value="RING"/>
    <property type="match status" value="1"/>
</dbReference>
<dbReference type="PANTHER" id="PTHR46913">
    <property type="entry name" value="RING-H2 FINGER PROTEIN ATL16"/>
    <property type="match status" value="1"/>
</dbReference>
<evidence type="ECO:0000256" key="12">
    <source>
        <dbReference type="ARBA" id="ARBA00023136"/>
    </source>
</evidence>
<evidence type="ECO:0000256" key="16">
    <source>
        <dbReference type="SAM" id="Phobius"/>
    </source>
</evidence>
<keyword evidence="6 16" id="KW-0812">Transmembrane</keyword>
<evidence type="ECO:0000256" key="10">
    <source>
        <dbReference type="ARBA" id="ARBA00022833"/>
    </source>
</evidence>
<dbReference type="Pfam" id="PF13639">
    <property type="entry name" value="zf-RING_2"/>
    <property type="match status" value="1"/>
</dbReference>
<reference evidence="18 19" key="1">
    <citation type="submission" date="2024-01" db="EMBL/GenBank/DDBJ databases">
        <title>The complete chloroplast genome sequence of Lithospermum erythrorhizon: insights into the phylogenetic relationship among Boraginaceae species and the maternal lineages of purple gromwells.</title>
        <authorList>
            <person name="Okada T."/>
            <person name="Watanabe K."/>
        </authorList>
    </citation>
    <scope>NUCLEOTIDE SEQUENCE [LARGE SCALE GENOMIC DNA]</scope>
</reference>
<comment type="caution">
    <text evidence="18">The sequence shown here is derived from an EMBL/GenBank/DDBJ whole genome shotgun (WGS) entry which is preliminary data.</text>
</comment>
<keyword evidence="10" id="KW-0862">Zinc</keyword>
<dbReference type="SUPFAM" id="SSF57850">
    <property type="entry name" value="RING/U-box"/>
    <property type="match status" value="1"/>
</dbReference>
<evidence type="ECO:0000256" key="2">
    <source>
        <dbReference type="ARBA" id="ARBA00004167"/>
    </source>
</evidence>
<dbReference type="GO" id="GO:0016020">
    <property type="term" value="C:membrane"/>
    <property type="evidence" value="ECO:0007669"/>
    <property type="project" value="UniProtKB-SubCell"/>
</dbReference>
<dbReference type="Gene3D" id="3.30.40.10">
    <property type="entry name" value="Zinc/RING finger domain, C3HC4 (zinc finger)"/>
    <property type="match status" value="1"/>
</dbReference>
<evidence type="ECO:0000259" key="17">
    <source>
        <dbReference type="PROSITE" id="PS50089"/>
    </source>
</evidence>
<evidence type="ECO:0000256" key="3">
    <source>
        <dbReference type="ARBA" id="ARBA00004906"/>
    </source>
</evidence>
<name>A0AAV3Q6R7_LITER</name>
<dbReference type="PROSITE" id="PS50089">
    <property type="entry name" value="ZF_RING_2"/>
    <property type="match status" value="1"/>
</dbReference>
<feature type="transmembrane region" description="Helical" evidence="16">
    <location>
        <begin position="26"/>
        <end position="50"/>
    </location>
</feature>
<dbReference type="AlphaFoldDB" id="A0AAV3Q6R7"/>
<keyword evidence="5" id="KW-0808">Transferase</keyword>
<dbReference type="GO" id="GO:0061630">
    <property type="term" value="F:ubiquitin protein ligase activity"/>
    <property type="evidence" value="ECO:0007669"/>
    <property type="project" value="UniProtKB-EC"/>
</dbReference>
<dbReference type="EMBL" id="BAABME010003548">
    <property type="protein sequence ID" value="GAA0159210.1"/>
    <property type="molecule type" value="Genomic_DNA"/>
</dbReference>
<comment type="pathway">
    <text evidence="3">Protein modification; protein ubiquitination.</text>
</comment>
<keyword evidence="7" id="KW-0479">Metal-binding</keyword>
<comment type="subcellular location">
    <subcellularLocation>
        <location evidence="2">Membrane</location>
        <topology evidence="2">Single-pass membrane protein</topology>
    </subcellularLocation>
</comment>
<evidence type="ECO:0000256" key="1">
    <source>
        <dbReference type="ARBA" id="ARBA00000900"/>
    </source>
</evidence>
<feature type="region of interest" description="Disordered" evidence="15">
    <location>
        <begin position="274"/>
        <end position="293"/>
    </location>
</feature>
<comment type="catalytic activity">
    <reaction evidence="1">
        <text>S-ubiquitinyl-[E2 ubiquitin-conjugating enzyme]-L-cysteine + [acceptor protein]-L-lysine = [E2 ubiquitin-conjugating enzyme]-L-cysteine + N(6)-ubiquitinyl-[acceptor protein]-L-lysine.</text>
        <dbReference type="EC" id="2.3.2.27"/>
    </reaction>
</comment>
<dbReference type="CDD" id="cd16461">
    <property type="entry name" value="RING-H2_EL5-like"/>
    <property type="match status" value="1"/>
</dbReference>
<evidence type="ECO:0000256" key="7">
    <source>
        <dbReference type="ARBA" id="ARBA00022723"/>
    </source>
</evidence>
<evidence type="ECO:0000256" key="11">
    <source>
        <dbReference type="ARBA" id="ARBA00022989"/>
    </source>
</evidence>
<feature type="domain" description="RING-type" evidence="17">
    <location>
        <begin position="111"/>
        <end position="153"/>
    </location>
</feature>
<dbReference type="Proteomes" id="UP001454036">
    <property type="component" value="Unassembled WGS sequence"/>
</dbReference>
<dbReference type="GO" id="GO:0008270">
    <property type="term" value="F:zinc ion binding"/>
    <property type="evidence" value="ECO:0007669"/>
    <property type="project" value="UniProtKB-KW"/>
</dbReference>
<evidence type="ECO:0000256" key="9">
    <source>
        <dbReference type="ARBA" id="ARBA00022786"/>
    </source>
</evidence>
<dbReference type="GO" id="GO:0016567">
    <property type="term" value="P:protein ubiquitination"/>
    <property type="evidence" value="ECO:0007669"/>
    <property type="project" value="InterPro"/>
</dbReference>
<organism evidence="18 19">
    <name type="scientific">Lithospermum erythrorhizon</name>
    <name type="common">Purple gromwell</name>
    <name type="synonym">Lithospermum officinale var. erythrorhizon</name>
    <dbReference type="NCBI Taxonomy" id="34254"/>
    <lineage>
        <taxon>Eukaryota</taxon>
        <taxon>Viridiplantae</taxon>
        <taxon>Streptophyta</taxon>
        <taxon>Embryophyta</taxon>
        <taxon>Tracheophyta</taxon>
        <taxon>Spermatophyta</taxon>
        <taxon>Magnoliopsida</taxon>
        <taxon>eudicotyledons</taxon>
        <taxon>Gunneridae</taxon>
        <taxon>Pentapetalae</taxon>
        <taxon>asterids</taxon>
        <taxon>lamiids</taxon>
        <taxon>Boraginales</taxon>
        <taxon>Boraginaceae</taxon>
        <taxon>Boraginoideae</taxon>
        <taxon>Lithospermeae</taxon>
        <taxon>Lithospermum</taxon>
    </lineage>
</organism>
<evidence type="ECO:0000313" key="19">
    <source>
        <dbReference type="Proteomes" id="UP001454036"/>
    </source>
</evidence>
<evidence type="ECO:0000256" key="13">
    <source>
        <dbReference type="ARBA" id="ARBA00024209"/>
    </source>
</evidence>
<sequence length="314" mass="36060">MRPEFLLHESMALSPSSPTHSSHTSYPILVIAIVGILAIAFLLVCFYIIVIKWHRIDPIREFSFSRTRPRFEDPLMIHTYVEENRGLEEGAIRAIPILEFKKDEKVENAECTVCLNEFQENERLRSIPNCSHMFHIDCIDVWLQNNANCPLCRNSISISSTTKYPINQFMFPISYLPQNPNLHSDNFNGRDEAYVDIEIGGGEQNHSIDNTNRMLHKKRGKEFSHASSMGDECVDNQRKDEQFLVQPIRRSISMDSANDRHLYLAVQEIIQKHRQKTEDVSPGEGSSNRVKKSFFSFGNSRGSKSSILPVDLEM</sequence>